<accession>A0A438G814</accession>
<dbReference type="Proteomes" id="UP000288805">
    <property type="component" value="Unassembled WGS sequence"/>
</dbReference>
<proteinExistence type="predicted"/>
<gene>
    <name evidence="1" type="ORF">CK203_063797</name>
</gene>
<reference evidence="1 2" key="1">
    <citation type="journal article" date="2018" name="PLoS Genet.">
        <title>Population sequencing reveals clonal diversity and ancestral inbreeding in the grapevine cultivar Chardonnay.</title>
        <authorList>
            <person name="Roach M.J."/>
            <person name="Johnson D.L."/>
            <person name="Bohlmann J."/>
            <person name="van Vuuren H.J."/>
            <person name="Jones S.J."/>
            <person name="Pretorius I.S."/>
            <person name="Schmidt S.A."/>
            <person name="Borneman A.R."/>
        </authorList>
    </citation>
    <scope>NUCLEOTIDE SEQUENCE [LARGE SCALE GENOMIC DNA]</scope>
    <source>
        <strain evidence="2">cv. Chardonnay</strain>
        <tissue evidence="1">Leaf</tissue>
    </source>
</reference>
<evidence type="ECO:0000313" key="1">
    <source>
        <dbReference type="EMBL" id="RVW68352.1"/>
    </source>
</evidence>
<sequence>MMRGMSYLLAWDWVDVSMDRASSSSFLIMTYHSDSGSSPLRPIISIWRACARESEGSADSYAFLLSCATVHQESSRLLCEGIGAACIIRWDHQRTYHLGGQASAPRPAVTIERRSPWPFDFVDCSFLSRSH</sequence>
<organism evidence="1 2">
    <name type="scientific">Vitis vinifera</name>
    <name type="common">Grape</name>
    <dbReference type="NCBI Taxonomy" id="29760"/>
    <lineage>
        <taxon>Eukaryota</taxon>
        <taxon>Viridiplantae</taxon>
        <taxon>Streptophyta</taxon>
        <taxon>Embryophyta</taxon>
        <taxon>Tracheophyta</taxon>
        <taxon>Spermatophyta</taxon>
        <taxon>Magnoliopsida</taxon>
        <taxon>eudicotyledons</taxon>
        <taxon>Gunneridae</taxon>
        <taxon>Pentapetalae</taxon>
        <taxon>rosids</taxon>
        <taxon>Vitales</taxon>
        <taxon>Vitaceae</taxon>
        <taxon>Viteae</taxon>
        <taxon>Vitis</taxon>
    </lineage>
</organism>
<name>A0A438G814_VITVI</name>
<dbReference type="EMBL" id="QGNW01000537">
    <property type="protein sequence ID" value="RVW68352.1"/>
    <property type="molecule type" value="Genomic_DNA"/>
</dbReference>
<comment type="caution">
    <text evidence="1">The sequence shown here is derived from an EMBL/GenBank/DDBJ whole genome shotgun (WGS) entry which is preliminary data.</text>
</comment>
<protein>
    <submittedName>
        <fullName evidence="1">Uncharacterized protein</fullName>
    </submittedName>
</protein>
<evidence type="ECO:0000313" key="2">
    <source>
        <dbReference type="Proteomes" id="UP000288805"/>
    </source>
</evidence>
<dbReference type="AlphaFoldDB" id="A0A438G814"/>